<dbReference type="PANTHER" id="PTHR15046">
    <property type="entry name" value="GLYCO_TRANS_2-LIKE DOMAIN-CONTAINING PROTEIN"/>
    <property type="match status" value="1"/>
</dbReference>
<dbReference type="GO" id="GO:0008376">
    <property type="term" value="F:acetylgalactosaminyltransferase activity"/>
    <property type="evidence" value="ECO:0007669"/>
    <property type="project" value="TreeGrafter"/>
</dbReference>
<dbReference type="KEGG" id="char:105893784"/>
<evidence type="ECO:0000313" key="2">
    <source>
        <dbReference type="Proteomes" id="UP000515152"/>
    </source>
</evidence>
<dbReference type="GO" id="GO:0006047">
    <property type="term" value="P:UDP-N-acetylglucosamine metabolic process"/>
    <property type="evidence" value="ECO:0007669"/>
    <property type="project" value="TreeGrafter"/>
</dbReference>
<dbReference type="AlphaFoldDB" id="A0A6P8EIS8"/>
<dbReference type="GO" id="GO:0019276">
    <property type="term" value="P:UDP-N-acetylgalactosamine metabolic process"/>
    <property type="evidence" value="ECO:0007669"/>
    <property type="project" value="TreeGrafter"/>
</dbReference>
<dbReference type="SUPFAM" id="SSF53448">
    <property type="entry name" value="Nucleotide-diphospho-sugar transferases"/>
    <property type="match status" value="1"/>
</dbReference>
<dbReference type="RefSeq" id="XP_031415923.1">
    <property type="nucleotide sequence ID" value="XM_031560063.2"/>
</dbReference>
<protein>
    <submittedName>
        <fullName evidence="3 4">Beta-1,4 N-acetylgalactosaminyltransferase 2-like</fullName>
    </submittedName>
</protein>
<dbReference type="RefSeq" id="XP_031415922.1">
    <property type="nucleotide sequence ID" value="XM_031560062.2"/>
</dbReference>
<dbReference type="Gene3D" id="3.90.550.10">
    <property type="entry name" value="Spore Coat Polysaccharide Biosynthesis Protein SpsA, Chain A"/>
    <property type="match status" value="1"/>
</dbReference>
<dbReference type="Pfam" id="PF00535">
    <property type="entry name" value="Glycos_transf_2"/>
    <property type="match status" value="1"/>
</dbReference>
<dbReference type="CDD" id="cd00761">
    <property type="entry name" value="Glyco_tranf_GTA_type"/>
    <property type="match status" value="1"/>
</dbReference>
<evidence type="ECO:0000313" key="4">
    <source>
        <dbReference type="RefSeq" id="XP_031415923.1"/>
    </source>
</evidence>
<evidence type="ECO:0000313" key="3">
    <source>
        <dbReference type="RefSeq" id="XP_031415922.1"/>
    </source>
</evidence>
<dbReference type="Proteomes" id="UP000515152">
    <property type="component" value="Chromosome 22"/>
</dbReference>
<reference evidence="3 4" key="1">
    <citation type="submission" date="2025-04" db="UniProtKB">
        <authorList>
            <consortium name="RefSeq"/>
        </authorList>
    </citation>
    <scope>IDENTIFICATION</scope>
</reference>
<name>A0A6P8EIS8_CLUHA</name>
<dbReference type="GeneTree" id="ENSGT00390000006679"/>
<keyword evidence="2" id="KW-1185">Reference proteome</keyword>
<dbReference type="PANTHER" id="PTHR15046:SF2">
    <property type="entry name" value="BETA-1,4 N-ACETYLGALACTOSAMINYLTRANSFERASE 2"/>
    <property type="match status" value="1"/>
</dbReference>
<dbReference type="InterPro" id="IPR029044">
    <property type="entry name" value="Nucleotide-diphossugar_trans"/>
</dbReference>
<dbReference type="OrthoDB" id="2139606at2759"/>
<dbReference type="InterPro" id="IPR001173">
    <property type="entry name" value="Glyco_trans_2-like"/>
</dbReference>
<feature type="domain" description="Glycosyltransferase 2-like" evidence="1">
    <location>
        <begin position="250"/>
        <end position="371"/>
    </location>
</feature>
<organism evidence="2 4">
    <name type="scientific">Clupea harengus</name>
    <name type="common">Atlantic herring</name>
    <dbReference type="NCBI Taxonomy" id="7950"/>
    <lineage>
        <taxon>Eukaryota</taxon>
        <taxon>Metazoa</taxon>
        <taxon>Chordata</taxon>
        <taxon>Craniata</taxon>
        <taxon>Vertebrata</taxon>
        <taxon>Euteleostomi</taxon>
        <taxon>Actinopterygii</taxon>
        <taxon>Neopterygii</taxon>
        <taxon>Teleostei</taxon>
        <taxon>Clupei</taxon>
        <taxon>Clupeiformes</taxon>
        <taxon>Clupeoidei</taxon>
        <taxon>Clupeidae</taxon>
        <taxon>Clupea</taxon>
    </lineage>
</organism>
<accession>A0A6P8EIS8</accession>
<evidence type="ECO:0000259" key="1">
    <source>
        <dbReference type="Pfam" id="PF00535"/>
    </source>
</evidence>
<proteinExistence type="predicted"/>
<sequence>MSNTSHFRKSWLVFLLLSGVVSLCLVLFAPTLHKRLVGIKDCRTLPSALSSATKISRHPPTHCSCNGGLLKDFFKNDNGTVRRRQEEYRKHKTRTSSSLDLLLVAPANSPLQYPIQGFTVVPLQRTLIPGLGVYAPDRDKYKVSLEASRGLLSVEEPGTDGLVEGDGGNQLNITALSASGLNALLGRVHYTSMVYRLRMGDLVHFLFEKHNVTFPVVTQQPSVPIIFDLGEDINSQVTITTKTFLRYFELNTLINSIRQYYKTMKIIIADDSFDPIKVNGSDVEQYFMPPGQGWFAGRTLAVSQVTTKYFLWVDDDFYFTKQTQIEKLVEVMESMPELDMVGAVVGRNSFSFRMKYEEGHEDEGGCLLKFRGPYKETVPGFPQCSLSNVVVNFFLARTDSVQKVLFDPRLKRQGHTQFFVDAVGKLLIASCNHITIDHQRQRPGSGKYRSFRNHKEDDMHRFLYFFKSHFGCTNLF</sequence>
<dbReference type="GeneID" id="105893784"/>
<gene>
    <name evidence="3 4" type="primary">LOC105893784</name>
</gene>